<protein>
    <submittedName>
        <fullName evidence="2">Uncharacterized protein</fullName>
    </submittedName>
</protein>
<gene>
    <name evidence="2" type="ORF">TNCV_1946231</name>
</gene>
<organism evidence="2 3">
    <name type="scientific">Trichonephila clavipes</name>
    <name type="common">Golden silk orbweaver</name>
    <name type="synonym">Nephila clavipes</name>
    <dbReference type="NCBI Taxonomy" id="2585209"/>
    <lineage>
        <taxon>Eukaryota</taxon>
        <taxon>Metazoa</taxon>
        <taxon>Ecdysozoa</taxon>
        <taxon>Arthropoda</taxon>
        <taxon>Chelicerata</taxon>
        <taxon>Arachnida</taxon>
        <taxon>Araneae</taxon>
        <taxon>Araneomorphae</taxon>
        <taxon>Entelegynae</taxon>
        <taxon>Araneoidea</taxon>
        <taxon>Nephilidae</taxon>
        <taxon>Trichonephila</taxon>
    </lineage>
</organism>
<feature type="region of interest" description="Disordered" evidence="1">
    <location>
        <begin position="1"/>
        <end position="20"/>
    </location>
</feature>
<sequence length="88" mass="9886">MCCKCVSNDDQRGPASKEMAPQTLIPCGGPLWRVIGKARVARCPGRLQTHDQHDRGKHPRNLAQQCAGLSDRWSSGRYEHKFRSIICL</sequence>
<name>A0A8X6SEP0_TRICX</name>
<proteinExistence type="predicted"/>
<dbReference type="EMBL" id="BMAU01021294">
    <property type="protein sequence ID" value="GFY10078.1"/>
    <property type="molecule type" value="Genomic_DNA"/>
</dbReference>
<accession>A0A8X6SEP0</accession>
<reference evidence="2" key="1">
    <citation type="submission" date="2020-08" db="EMBL/GenBank/DDBJ databases">
        <title>Multicomponent nature underlies the extraordinary mechanical properties of spider dragline silk.</title>
        <authorList>
            <person name="Kono N."/>
            <person name="Nakamura H."/>
            <person name="Mori M."/>
            <person name="Yoshida Y."/>
            <person name="Ohtoshi R."/>
            <person name="Malay A.D."/>
            <person name="Moran D.A.P."/>
            <person name="Tomita M."/>
            <person name="Numata K."/>
            <person name="Arakawa K."/>
        </authorList>
    </citation>
    <scope>NUCLEOTIDE SEQUENCE</scope>
</reference>
<evidence type="ECO:0000313" key="3">
    <source>
        <dbReference type="Proteomes" id="UP000887159"/>
    </source>
</evidence>
<evidence type="ECO:0000313" key="2">
    <source>
        <dbReference type="EMBL" id="GFY10078.1"/>
    </source>
</evidence>
<comment type="caution">
    <text evidence="2">The sequence shown here is derived from an EMBL/GenBank/DDBJ whole genome shotgun (WGS) entry which is preliminary data.</text>
</comment>
<dbReference type="AlphaFoldDB" id="A0A8X6SEP0"/>
<keyword evidence="3" id="KW-1185">Reference proteome</keyword>
<dbReference type="Proteomes" id="UP000887159">
    <property type="component" value="Unassembled WGS sequence"/>
</dbReference>
<evidence type="ECO:0000256" key="1">
    <source>
        <dbReference type="SAM" id="MobiDB-lite"/>
    </source>
</evidence>